<feature type="compositionally biased region" description="Basic and acidic residues" evidence="5">
    <location>
        <begin position="9"/>
        <end position="21"/>
    </location>
</feature>
<comment type="caution">
    <text evidence="7">The sequence shown here is derived from an EMBL/GenBank/DDBJ whole genome shotgun (WGS) entry which is preliminary data.</text>
</comment>
<evidence type="ECO:0000313" key="7">
    <source>
        <dbReference type="EMBL" id="MBB4950915.1"/>
    </source>
</evidence>
<feature type="region of interest" description="Disordered" evidence="5">
    <location>
        <begin position="1"/>
        <end position="21"/>
    </location>
</feature>
<keyword evidence="3" id="KW-0804">Transcription</keyword>
<dbReference type="PANTHER" id="PTHR30055:SF151">
    <property type="entry name" value="TRANSCRIPTIONAL REGULATORY PROTEIN"/>
    <property type="match status" value="1"/>
</dbReference>
<feature type="DNA-binding region" description="H-T-H motif" evidence="4">
    <location>
        <begin position="43"/>
        <end position="62"/>
    </location>
</feature>
<keyword evidence="2 4" id="KW-0238">DNA-binding</keyword>
<dbReference type="EMBL" id="JACHJR010000001">
    <property type="protein sequence ID" value="MBB4950915.1"/>
    <property type="molecule type" value="Genomic_DNA"/>
</dbReference>
<sequence length="229" mass="25062">MTSWPDTWPGREKPAPKRQPLSRERIVATALTIIETEGLDALSMRRVAQELGTGAASLYAHIGNKDELLEQVLDLVYSEITTETPDPARWQEQVKDHLRRARKVLTSHGDLARAVMAANVPVTPHALDNAEAVLGLLKAGGLDDRTASYGVDVLSLLVTATAFEESSRWRVSAEDASAYGERIRTFFASVPADRYPLVVALAGELTRDVGDERFEFGLDILVAGLARRA</sequence>
<dbReference type="GO" id="GO:0000976">
    <property type="term" value="F:transcription cis-regulatory region binding"/>
    <property type="evidence" value="ECO:0007669"/>
    <property type="project" value="TreeGrafter"/>
</dbReference>
<dbReference type="Proteomes" id="UP000573327">
    <property type="component" value="Unassembled WGS sequence"/>
</dbReference>
<evidence type="ECO:0000256" key="3">
    <source>
        <dbReference type="ARBA" id="ARBA00023163"/>
    </source>
</evidence>
<dbReference type="GO" id="GO:0003700">
    <property type="term" value="F:DNA-binding transcription factor activity"/>
    <property type="evidence" value="ECO:0007669"/>
    <property type="project" value="TreeGrafter"/>
</dbReference>
<dbReference type="PANTHER" id="PTHR30055">
    <property type="entry name" value="HTH-TYPE TRANSCRIPTIONAL REGULATOR RUTR"/>
    <property type="match status" value="1"/>
</dbReference>
<dbReference type="RefSeq" id="WP_184922529.1">
    <property type="nucleotide sequence ID" value="NZ_JACHJR010000001.1"/>
</dbReference>
<evidence type="ECO:0000256" key="1">
    <source>
        <dbReference type="ARBA" id="ARBA00023015"/>
    </source>
</evidence>
<protein>
    <submittedName>
        <fullName evidence="7">AcrR family transcriptional regulator</fullName>
    </submittedName>
</protein>
<dbReference type="Gene3D" id="1.10.357.10">
    <property type="entry name" value="Tetracycline Repressor, domain 2"/>
    <property type="match status" value="1"/>
</dbReference>
<dbReference type="SUPFAM" id="SSF48498">
    <property type="entry name" value="Tetracyclin repressor-like, C-terminal domain"/>
    <property type="match status" value="1"/>
</dbReference>
<dbReference type="AlphaFoldDB" id="A0A7W7SI52"/>
<gene>
    <name evidence="7" type="ORF">F4556_006450</name>
</gene>
<keyword evidence="8" id="KW-1185">Reference proteome</keyword>
<dbReference type="InterPro" id="IPR050109">
    <property type="entry name" value="HTH-type_TetR-like_transc_reg"/>
</dbReference>
<evidence type="ECO:0000256" key="2">
    <source>
        <dbReference type="ARBA" id="ARBA00023125"/>
    </source>
</evidence>
<dbReference type="PROSITE" id="PS50977">
    <property type="entry name" value="HTH_TETR_2"/>
    <property type="match status" value="1"/>
</dbReference>
<evidence type="ECO:0000259" key="6">
    <source>
        <dbReference type="PROSITE" id="PS50977"/>
    </source>
</evidence>
<evidence type="ECO:0000256" key="5">
    <source>
        <dbReference type="SAM" id="MobiDB-lite"/>
    </source>
</evidence>
<dbReference type="Pfam" id="PF00440">
    <property type="entry name" value="TetR_N"/>
    <property type="match status" value="1"/>
</dbReference>
<organism evidence="7 8">
    <name type="scientific">Kitasatospora gansuensis</name>
    <dbReference type="NCBI Taxonomy" id="258050"/>
    <lineage>
        <taxon>Bacteria</taxon>
        <taxon>Bacillati</taxon>
        <taxon>Actinomycetota</taxon>
        <taxon>Actinomycetes</taxon>
        <taxon>Kitasatosporales</taxon>
        <taxon>Streptomycetaceae</taxon>
        <taxon>Kitasatospora</taxon>
    </lineage>
</organism>
<dbReference type="SUPFAM" id="SSF46689">
    <property type="entry name" value="Homeodomain-like"/>
    <property type="match status" value="1"/>
</dbReference>
<proteinExistence type="predicted"/>
<reference evidence="7 8" key="1">
    <citation type="submission" date="2020-08" db="EMBL/GenBank/DDBJ databases">
        <title>Sequencing the genomes of 1000 actinobacteria strains.</title>
        <authorList>
            <person name="Klenk H.-P."/>
        </authorList>
    </citation>
    <scope>NUCLEOTIDE SEQUENCE [LARGE SCALE GENOMIC DNA]</scope>
    <source>
        <strain evidence="7 8">DSM 44786</strain>
    </source>
</reference>
<feature type="domain" description="HTH tetR-type" evidence="6">
    <location>
        <begin position="20"/>
        <end position="80"/>
    </location>
</feature>
<dbReference type="PRINTS" id="PR00455">
    <property type="entry name" value="HTHTETR"/>
</dbReference>
<keyword evidence="1" id="KW-0805">Transcription regulation</keyword>
<dbReference type="InterPro" id="IPR001647">
    <property type="entry name" value="HTH_TetR"/>
</dbReference>
<name>A0A7W7SI52_9ACTN</name>
<dbReference type="GO" id="GO:0045892">
    <property type="term" value="P:negative regulation of DNA-templated transcription"/>
    <property type="evidence" value="ECO:0007669"/>
    <property type="project" value="InterPro"/>
</dbReference>
<dbReference type="InterPro" id="IPR004111">
    <property type="entry name" value="Repressor_TetR_C"/>
</dbReference>
<dbReference type="InterPro" id="IPR009057">
    <property type="entry name" value="Homeodomain-like_sf"/>
</dbReference>
<evidence type="ECO:0000313" key="8">
    <source>
        <dbReference type="Proteomes" id="UP000573327"/>
    </source>
</evidence>
<dbReference type="InterPro" id="IPR036271">
    <property type="entry name" value="Tet_transcr_reg_TetR-rel_C_sf"/>
</dbReference>
<evidence type="ECO:0000256" key="4">
    <source>
        <dbReference type="PROSITE-ProRule" id="PRU00335"/>
    </source>
</evidence>
<accession>A0A7W7SI52</accession>
<dbReference type="Pfam" id="PF02909">
    <property type="entry name" value="TetR_C_1"/>
    <property type="match status" value="1"/>
</dbReference>